<dbReference type="AlphaFoldDB" id="B3M279"/>
<organism evidence="3 4">
    <name type="scientific">Drosophila ananassae</name>
    <name type="common">Fruit fly</name>
    <dbReference type="NCBI Taxonomy" id="7217"/>
    <lineage>
        <taxon>Eukaryota</taxon>
        <taxon>Metazoa</taxon>
        <taxon>Ecdysozoa</taxon>
        <taxon>Arthropoda</taxon>
        <taxon>Hexapoda</taxon>
        <taxon>Insecta</taxon>
        <taxon>Pterygota</taxon>
        <taxon>Neoptera</taxon>
        <taxon>Endopterygota</taxon>
        <taxon>Diptera</taxon>
        <taxon>Brachycera</taxon>
        <taxon>Muscomorpha</taxon>
        <taxon>Ephydroidea</taxon>
        <taxon>Drosophilidae</taxon>
        <taxon>Drosophila</taxon>
        <taxon>Sophophora</taxon>
    </lineage>
</organism>
<feature type="region of interest" description="Disordered" evidence="1">
    <location>
        <begin position="163"/>
        <end position="185"/>
    </location>
</feature>
<protein>
    <submittedName>
        <fullName evidence="3">Uncharacterized protein</fullName>
    </submittedName>
</protein>
<dbReference type="eggNOG" id="ENOG502T8EZ">
    <property type="taxonomic scope" value="Eukaryota"/>
</dbReference>
<evidence type="ECO:0000256" key="2">
    <source>
        <dbReference type="SAM" id="SignalP"/>
    </source>
</evidence>
<dbReference type="InParanoid" id="B3M279"/>
<name>B3M279_DROAN</name>
<evidence type="ECO:0000313" key="4">
    <source>
        <dbReference type="Proteomes" id="UP000007801"/>
    </source>
</evidence>
<sequence length="244" mass="28067">MHLAKVIALLLAILECCSGLYIKKAERESPVGTELKKDDWGVFKNTLGLTQQKVEILKSQKDQKGTKELLNRFILENPKALPKKKMQPDQFLGIYRSLLKKLTASKRMLKTSLNFELADRPHKTLKRPRRKIAVRMVSDMPSWKIDDLINSFYLKHGIPRNADLDNEEGDYQDSGMPSDSDTEDTDYPYDHILDDEGDVGLTAMARQNSEYGSFQDLIMQAKMKEWELENEETKLHGSKDDDFI</sequence>
<dbReference type="OrthoDB" id="7963628at2759"/>
<dbReference type="EMBL" id="CH902617">
    <property type="protein sequence ID" value="EDV42270.1"/>
    <property type="molecule type" value="Genomic_DNA"/>
</dbReference>
<dbReference type="OMA" id="DMPSWKI"/>
<feature type="signal peptide" evidence="2">
    <location>
        <begin position="1"/>
        <end position="19"/>
    </location>
</feature>
<keyword evidence="2" id="KW-0732">Signal</keyword>
<dbReference type="GeneID" id="6500678"/>
<dbReference type="HOGENOM" id="CLU_1186090_0_0_1"/>
<keyword evidence="4" id="KW-1185">Reference proteome</keyword>
<accession>B3M279</accession>
<reference evidence="3 4" key="1">
    <citation type="journal article" date="2007" name="Nature">
        <title>Evolution of genes and genomes on the Drosophila phylogeny.</title>
        <authorList>
            <consortium name="Drosophila 12 Genomes Consortium"/>
            <person name="Clark A.G."/>
            <person name="Eisen M.B."/>
            <person name="Smith D.R."/>
            <person name="Bergman C.M."/>
            <person name="Oliver B."/>
            <person name="Markow T.A."/>
            <person name="Kaufman T.C."/>
            <person name="Kellis M."/>
            <person name="Gelbart W."/>
            <person name="Iyer V.N."/>
            <person name="Pollard D.A."/>
            <person name="Sackton T.B."/>
            <person name="Larracuente A.M."/>
            <person name="Singh N.D."/>
            <person name="Abad J.P."/>
            <person name="Abt D.N."/>
            <person name="Adryan B."/>
            <person name="Aguade M."/>
            <person name="Akashi H."/>
            <person name="Anderson W.W."/>
            <person name="Aquadro C.F."/>
            <person name="Ardell D.H."/>
            <person name="Arguello R."/>
            <person name="Artieri C.G."/>
            <person name="Barbash D.A."/>
            <person name="Barker D."/>
            <person name="Barsanti P."/>
            <person name="Batterham P."/>
            <person name="Batzoglou S."/>
            <person name="Begun D."/>
            <person name="Bhutkar A."/>
            <person name="Blanco E."/>
            <person name="Bosak S.A."/>
            <person name="Bradley R.K."/>
            <person name="Brand A.D."/>
            <person name="Brent M.R."/>
            <person name="Brooks A.N."/>
            <person name="Brown R.H."/>
            <person name="Butlin R.K."/>
            <person name="Caggese C."/>
            <person name="Calvi B.R."/>
            <person name="Bernardo de Carvalho A."/>
            <person name="Caspi A."/>
            <person name="Castrezana S."/>
            <person name="Celniker S.E."/>
            <person name="Chang J.L."/>
            <person name="Chapple C."/>
            <person name="Chatterji S."/>
            <person name="Chinwalla A."/>
            <person name="Civetta A."/>
            <person name="Clifton S.W."/>
            <person name="Comeron J.M."/>
            <person name="Costello J.C."/>
            <person name="Coyne J.A."/>
            <person name="Daub J."/>
            <person name="David R.G."/>
            <person name="Delcher A.L."/>
            <person name="Delehaunty K."/>
            <person name="Do C.B."/>
            <person name="Ebling H."/>
            <person name="Edwards K."/>
            <person name="Eickbush T."/>
            <person name="Evans J.D."/>
            <person name="Filipski A."/>
            <person name="Findeiss S."/>
            <person name="Freyhult E."/>
            <person name="Fulton L."/>
            <person name="Fulton R."/>
            <person name="Garcia A.C."/>
            <person name="Gardiner A."/>
            <person name="Garfield D.A."/>
            <person name="Garvin B.E."/>
            <person name="Gibson G."/>
            <person name="Gilbert D."/>
            <person name="Gnerre S."/>
            <person name="Godfrey J."/>
            <person name="Good R."/>
            <person name="Gotea V."/>
            <person name="Gravely B."/>
            <person name="Greenberg A.J."/>
            <person name="Griffiths-Jones S."/>
            <person name="Gross S."/>
            <person name="Guigo R."/>
            <person name="Gustafson E.A."/>
            <person name="Haerty W."/>
            <person name="Hahn M.W."/>
            <person name="Halligan D.L."/>
            <person name="Halpern A.L."/>
            <person name="Halter G.M."/>
            <person name="Han M.V."/>
            <person name="Heger A."/>
            <person name="Hillier L."/>
            <person name="Hinrichs A.S."/>
            <person name="Holmes I."/>
            <person name="Hoskins R.A."/>
            <person name="Hubisz M.J."/>
            <person name="Hultmark D."/>
            <person name="Huntley M.A."/>
            <person name="Jaffe D.B."/>
            <person name="Jagadeeshan S."/>
            <person name="Jeck W.R."/>
            <person name="Johnson J."/>
            <person name="Jones C.D."/>
            <person name="Jordan W.C."/>
            <person name="Karpen G.H."/>
            <person name="Kataoka E."/>
            <person name="Keightley P.D."/>
            <person name="Kheradpour P."/>
            <person name="Kirkness E.F."/>
            <person name="Koerich L.B."/>
            <person name="Kristiansen K."/>
            <person name="Kudrna D."/>
            <person name="Kulathinal R.J."/>
            <person name="Kumar S."/>
            <person name="Kwok R."/>
            <person name="Lander E."/>
            <person name="Langley C.H."/>
            <person name="Lapoint R."/>
            <person name="Lazzaro B.P."/>
            <person name="Lee S.J."/>
            <person name="Levesque L."/>
            <person name="Li R."/>
            <person name="Lin C.F."/>
            <person name="Lin M.F."/>
            <person name="Lindblad-Toh K."/>
            <person name="Llopart A."/>
            <person name="Long M."/>
            <person name="Low L."/>
            <person name="Lozovsky E."/>
            <person name="Lu J."/>
            <person name="Luo M."/>
            <person name="Machado C.A."/>
            <person name="Makalowski W."/>
            <person name="Marzo M."/>
            <person name="Matsuda M."/>
            <person name="Matzkin L."/>
            <person name="McAllister B."/>
            <person name="McBride C.S."/>
            <person name="McKernan B."/>
            <person name="McKernan K."/>
            <person name="Mendez-Lago M."/>
            <person name="Minx P."/>
            <person name="Mollenhauer M.U."/>
            <person name="Montooth K."/>
            <person name="Mount S.M."/>
            <person name="Mu X."/>
            <person name="Myers E."/>
            <person name="Negre B."/>
            <person name="Newfeld S."/>
            <person name="Nielsen R."/>
            <person name="Noor M.A."/>
            <person name="O'Grady P."/>
            <person name="Pachter L."/>
            <person name="Papaceit M."/>
            <person name="Parisi M.J."/>
            <person name="Parisi M."/>
            <person name="Parts L."/>
            <person name="Pedersen J.S."/>
            <person name="Pesole G."/>
            <person name="Phillippy A.M."/>
            <person name="Ponting C.P."/>
            <person name="Pop M."/>
            <person name="Porcelli D."/>
            <person name="Powell J.R."/>
            <person name="Prohaska S."/>
            <person name="Pruitt K."/>
            <person name="Puig M."/>
            <person name="Quesneville H."/>
            <person name="Ram K.R."/>
            <person name="Rand D."/>
            <person name="Rasmussen M.D."/>
            <person name="Reed L.K."/>
            <person name="Reenan R."/>
            <person name="Reily A."/>
            <person name="Remington K.A."/>
            <person name="Rieger T.T."/>
            <person name="Ritchie M.G."/>
            <person name="Robin C."/>
            <person name="Rogers Y.H."/>
            <person name="Rohde C."/>
            <person name="Rozas J."/>
            <person name="Rubenfield M.J."/>
            <person name="Ruiz A."/>
            <person name="Russo S."/>
            <person name="Salzberg S.L."/>
            <person name="Sanchez-Gracia A."/>
            <person name="Saranga D.J."/>
            <person name="Sato H."/>
            <person name="Schaeffer S.W."/>
            <person name="Schatz M.C."/>
            <person name="Schlenke T."/>
            <person name="Schwartz R."/>
            <person name="Segarra C."/>
            <person name="Singh R.S."/>
            <person name="Sirot L."/>
            <person name="Sirota M."/>
            <person name="Sisneros N.B."/>
            <person name="Smith C.D."/>
            <person name="Smith T.F."/>
            <person name="Spieth J."/>
            <person name="Stage D.E."/>
            <person name="Stark A."/>
            <person name="Stephan W."/>
            <person name="Strausberg R.L."/>
            <person name="Strempel S."/>
            <person name="Sturgill D."/>
            <person name="Sutton G."/>
            <person name="Sutton G.G."/>
            <person name="Tao W."/>
            <person name="Teichmann S."/>
            <person name="Tobari Y.N."/>
            <person name="Tomimura Y."/>
            <person name="Tsolas J.M."/>
            <person name="Valente V.L."/>
            <person name="Venter E."/>
            <person name="Venter J.C."/>
            <person name="Vicario S."/>
            <person name="Vieira F.G."/>
            <person name="Vilella A.J."/>
            <person name="Villasante A."/>
            <person name="Walenz B."/>
            <person name="Wang J."/>
            <person name="Wasserman M."/>
            <person name="Watts T."/>
            <person name="Wilson D."/>
            <person name="Wilson R.K."/>
            <person name="Wing R.A."/>
            <person name="Wolfner M.F."/>
            <person name="Wong A."/>
            <person name="Wong G.K."/>
            <person name="Wu C.I."/>
            <person name="Wu G."/>
            <person name="Yamamoto D."/>
            <person name="Yang H.P."/>
            <person name="Yang S.P."/>
            <person name="Yorke J.A."/>
            <person name="Yoshida K."/>
            <person name="Zdobnov E."/>
            <person name="Zhang P."/>
            <person name="Zhang Y."/>
            <person name="Zimin A.V."/>
            <person name="Baldwin J."/>
            <person name="Abdouelleil A."/>
            <person name="Abdulkadir J."/>
            <person name="Abebe A."/>
            <person name="Abera B."/>
            <person name="Abreu J."/>
            <person name="Acer S.C."/>
            <person name="Aftuck L."/>
            <person name="Alexander A."/>
            <person name="An P."/>
            <person name="Anderson E."/>
            <person name="Anderson S."/>
            <person name="Arachi H."/>
            <person name="Azer M."/>
            <person name="Bachantsang P."/>
            <person name="Barry A."/>
            <person name="Bayul T."/>
            <person name="Berlin A."/>
            <person name="Bessette D."/>
            <person name="Bloom T."/>
            <person name="Blye J."/>
            <person name="Boguslavskiy L."/>
            <person name="Bonnet C."/>
            <person name="Boukhgalter B."/>
            <person name="Bourzgui I."/>
            <person name="Brown A."/>
            <person name="Cahill P."/>
            <person name="Channer S."/>
            <person name="Cheshatsang Y."/>
            <person name="Chuda L."/>
            <person name="Citroen M."/>
            <person name="Collymore A."/>
            <person name="Cooke P."/>
            <person name="Costello M."/>
            <person name="D'Aco K."/>
            <person name="Daza R."/>
            <person name="De Haan G."/>
            <person name="DeGray S."/>
            <person name="DeMaso C."/>
            <person name="Dhargay N."/>
            <person name="Dooley K."/>
            <person name="Dooley E."/>
            <person name="Doricent M."/>
            <person name="Dorje P."/>
            <person name="Dorjee K."/>
            <person name="Dupes A."/>
            <person name="Elong R."/>
            <person name="Falk J."/>
            <person name="Farina A."/>
            <person name="Faro S."/>
            <person name="Ferguson D."/>
            <person name="Fisher S."/>
            <person name="Foley C.D."/>
            <person name="Franke A."/>
            <person name="Friedrich D."/>
            <person name="Gadbois L."/>
            <person name="Gearin G."/>
            <person name="Gearin C.R."/>
            <person name="Giannoukos G."/>
            <person name="Goode T."/>
            <person name="Graham J."/>
            <person name="Grandbois E."/>
            <person name="Grewal S."/>
            <person name="Gyaltsen K."/>
            <person name="Hafez N."/>
            <person name="Hagos B."/>
            <person name="Hall J."/>
            <person name="Henson C."/>
            <person name="Hollinger A."/>
            <person name="Honan T."/>
            <person name="Huard M.D."/>
            <person name="Hughes L."/>
            <person name="Hurhula B."/>
            <person name="Husby M.E."/>
            <person name="Kamat A."/>
            <person name="Kanga B."/>
            <person name="Kashin S."/>
            <person name="Khazanovich D."/>
            <person name="Kisner P."/>
            <person name="Lance K."/>
            <person name="Lara M."/>
            <person name="Lee W."/>
            <person name="Lennon N."/>
            <person name="Letendre F."/>
            <person name="LeVine R."/>
            <person name="Lipovsky A."/>
            <person name="Liu X."/>
            <person name="Liu J."/>
            <person name="Liu S."/>
            <person name="Lokyitsang T."/>
            <person name="Lokyitsang Y."/>
            <person name="Lubonja R."/>
            <person name="Lui A."/>
            <person name="MacDonald P."/>
            <person name="Magnisalis V."/>
            <person name="Maru K."/>
            <person name="Matthews C."/>
            <person name="McCusker W."/>
            <person name="McDonough S."/>
            <person name="Mehta T."/>
            <person name="Meldrim J."/>
            <person name="Meneus L."/>
            <person name="Mihai O."/>
            <person name="Mihalev A."/>
            <person name="Mihova T."/>
            <person name="Mittelman R."/>
            <person name="Mlenga V."/>
            <person name="Montmayeur A."/>
            <person name="Mulrain L."/>
            <person name="Navidi A."/>
            <person name="Naylor J."/>
            <person name="Negash T."/>
            <person name="Nguyen T."/>
            <person name="Nguyen N."/>
            <person name="Nicol R."/>
            <person name="Norbu C."/>
            <person name="Norbu N."/>
            <person name="Novod N."/>
            <person name="O'Neill B."/>
            <person name="Osman S."/>
            <person name="Markiewicz E."/>
            <person name="Oyono O.L."/>
            <person name="Patti C."/>
            <person name="Phunkhang P."/>
            <person name="Pierre F."/>
            <person name="Priest M."/>
            <person name="Raghuraman S."/>
            <person name="Rege F."/>
            <person name="Reyes R."/>
            <person name="Rise C."/>
            <person name="Rogov P."/>
            <person name="Ross K."/>
            <person name="Ryan E."/>
            <person name="Settipalli S."/>
            <person name="Shea T."/>
            <person name="Sherpa N."/>
            <person name="Shi L."/>
            <person name="Shih D."/>
            <person name="Sparrow T."/>
            <person name="Spaulding J."/>
            <person name="Stalker J."/>
            <person name="Stange-Thomann N."/>
            <person name="Stavropoulos S."/>
            <person name="Stone C."/>
            <person name="Strader C."/>
            <person name="Tesfaye S."/>
            <person name="Thomson T."/>
            <person name="Thoulutsang Y."/>
            <person name="Thoulutsang D."/>
            <person name="Topham K."/>
            <person name="Topping I."/>
            <person name="Tsamla T."/>
            <person name="Vassiliev H."/>
            <person name="Vo A."/>
            <person name="Wangchuk T."/>
            <person name="Wangdi T."/>
            <person name="Weiand M."/>
            <person name="Wilkinson J."/>
            <person name="Wilson A."/>
            <person name="Yadav S."/>
            <person name="Young G."/>
            <person name="Yu Q."/>
            <person name="Zembek L."/>
            <person name="Zhong D."/>
            <person name="Zimmer A."/>
            <person name="Zwirko Z."/>
            <person name="Jaffe D.B."/>
            <person name="Alvarez P."/>
            <person name="Brockman W."/>
            <person name="Butler J."/>
            <person name="Chin C."/>
            <person name="Gnerre S."/>
            <person name="Grabherr M."/>
            <person name="Kleber M."/>
            <person name="Mauceli E."/>
            <person name="MacCallum I."/>
        </authorList>
    </citation>
    <scope>NUCLEOTIDE SEQUENCE [LARGE SCALE GENOMIC DNA]</scope>
    <source>
        <strain evidence="4">Tucson 14024-0371.13</strain>
    </source>
</reference>
<dbReference type="KEGG" id="dan:6500678"/>
<dbReference type="PhylomeDB" id="B3M279"/>
<evidence type="ECO:0000256" key="1">
    <source>
        <dbReference type="SAM" id="MobiDB-lite"/>
    </source>
</evidence>
<proteinExistence type="predicted"/>
<dbReference type="STRING" id="7217.B3M279"/>
<gene>
    <name evidence="3" type="primary">Dana\GF17897</name>
    <name evidence="3" type="synonym">dana_GLEANR_19159</name>
    <name evidence="3" type="ORF">GF17897</name>
</gene>
<evidence type="ECO:0000313" key="3">
    <source>
        <dbReference type="EMBL" id="EDV42270.1"/>
    </source>
</evidence>
<dbReference type="Proteomes" id="UP000007801">
    <property type="component" value="Unassembled WGS sequence"/>
</dbReference>
<feature type="chain" id="PRO_5002791868" evidence="2">
    <location>
        <begin position="20"/>
        <end position="244"/>
    </location>
</feature>